<dbReference type="Gramene" id="ERN03641">
    <property type="protein sequence ID" value="ERN03641"/>
    <property type="gene ID" value="AMTR_s00144p00030930"/>
</dbReference>
<feature type="region of interest" description="Disordered" evidence="1">
    <location>
        <begin position="49"/>
        <end position="70"/>
    </location>
</feature>
<sequence>MSRRSLQQLGCKGSLMDPTVGTRLFILENTGKELGPTLVSGANLLNKADRERLPSNYVPGGGQATRPSPT</sequence>
<dbReference type="Proteomes" id="UP000017836">
    <property type="component" value="Unassembled WGS sequence"/>
</dbReference>
<organism evidence="2 3">
    <name type="scientific">Amborella trichopoda</name>
    <dbReference type="NCBI Taxonomy" id="13333"/>
    <lineage>
        <taxon>Eukaryota</taxon>
        <taxon>Viridiplantae</taxon>
        <taxon>Streptophyta</taxon>
        <taxon>Embryophyta</taxon>
        <taxon>Tracheophyta</taxon>
        <taxon>Spermatophyta</taxon>
        <taxon>Magnoliopsida</taxon>
        <taxon>Amborellales</taxon>
        <taxon>Amborellaceae</taxon>
        <taxon>Amborella</taxon>
    </lineage>
</organism>
<evidence type="ECO:0000256" key="1">
    <source>
        <dbReference type="SAM" id="MobiDB-lite"/>
    </source>
</evidence>
<dbReference type="HOGENOM" id="CLU_2761195_0_0_1"/>
<keyword evidence="3" id="KW-1185">Reference proteome</keyword>
<reference evidence="3" key="1">
    <citation type="journal article" date="2013" name="Science">
        <title>The Amborella genome and the evolution of flowering plants.</title>
        <authorList>
            <consortium name="Amborella Genome Project"/>
        </authorList>
    </citation>
    <scope>NUCLEOTIDE SEQUENCE [LARGE SCALE GENOMIC DNA]</scope>
</reference>
<dbReference type="EMBL" id="KI394342">
    <property type="protein sequence ID" value="ERN03641.1"/>
    <property type="molecule type" value="Genomic_DNA"/>
</dbReference>
<dbReference type="AlphaFoldDB" id="W1P7R5"/>
<gene>
    <name evidence="2" type="ORF">AMTR_s00144p00030930</name>
</gene>
<proteinExistence type="predicted"/>
<protein>
    <submittedName>
        <fullName evidence="2">Uncharacterized protein</fullName>
    </submittedName>
</protein>
<evidence type="ECO:0000313" key="3">
    <source>
        <dbReference type="Proteomes" id="UP000017836"/>
    </source>
</evidence>
<evidence type="ECO:0000313" key="2">
    <source>
        <dbReference type="EMBL" id="ERN03641.1"/>
    </source>
</evidence>
<name>W1P7R5_AMBTC</name>
<accession>W1P7R5</accession>